<feature type="domain" description="Ribosome maturation factor RimP C-terminal" evidence="5">
    <location>
        <begin position="86"/>
        <end position="157"/>
    </location>
</feature>
<dbReference type="EMBL" id="UFUW01000001">
    <property type="protein sequence ID" value="SUX24752.1"/>
    <property type="molecule type" value="Genomic_DNA"/>
</dbReference>
<dbReference type="Pfam" id="PF02576">
    <property type="entry name" value="RimP_N"/>
    <property type="match status" value="1"/>
</dbReference>
<evidence type="ECO:0000256" key="2">
    <source>
        <dbReference type="ARBA" id="ARBA00022517"/>
    </source>
</evidence>
<evidence type="ECO:0000259" key="4">
    <source>
        <dbReference type="Pfam" id="PF02576"/>
    </source>
</evidence>
<keyword evidence="7" id="KW-1185">Reference proteome</keyword>
<evidence type="ECO:0000313" key="7">
    <source>
        <dbReference type="Proteomes" id="UP000254572"/>
    </source>
</evidence>
<dbReference type="InterPro" id="IPR028989">
    <property type="entry name" value="RimP_N"/>
</dbReference>
<dbReference type="Proteomes" id="UP000254572">
    <property type="component" value="Unassembled WGS sequence"/>
</dbReference>
<evidence type="ECO:0000313" key="6">
    <source>
        <dbReference type="EMBL" id="SUX24752.1"/>
    </source>
</evidence>
<organism evidence="6 7">
    <name type="scientific">Cardiobacterium valvarum</name>
    <dbReference type="NCBI Taxonomy" id="194702"/>
    <lineage>
        <taxon>Bacteria</taxon>
        <taxon>Pseudomonadati</taxon>
        <taxon>Pseudomonadota</taxon>
        <taxon>Gammaproteobacteria</taxon>
        <taxon>Cardiobacteriales</taxon>
        <taxon>Cardiobacteriaceae</taxon>
        <taxon>Cardiobacterium</taxon>
    </lineage>
</organism>
<comment type="function">
    <text evidence="3">Required for maturation of 30S ribosomal subunits.</text>
</comment>
<dbReference type="GO" id="GO:0006412">
    <property type="term" value="P:translation"/>
    <property type="evidence" value="ECO:0007669"/>
    <property type="project" value="TreeGrafter"/>
</dbReference>
<dbReference type="Pfam" id="PF17384">
    <property type="entry name" value="DUF150_C"/>
    <property type="match status" value="1"/>
</dbReference>
<keyword evidence="1 3" id="KW-0963">Cytoplasm</keyword>
<reference evidence="6 7" key="1">
    <citation type="submission" date="2018-06" db="EMBL/GenBank/DDBJ databases">
        <authorList>
            <consortium name="Pathogen Informatics"/>
            <person name="Doyle S."/>
        </authorList>
    </citation>
    <scope>NUCLEOTIDE SEQUENCE [LARGE SCALE GENOMIC DNA]</scope>
    <source>
        <strain evidence="6 7">NCTC13294</strain>
    </source>
</reference>
<dbReference type="GO" id="GO:0000028">
    <property type="term" value="P:ribosomal small subunit assembly"/>
    <property type="evidence" value="ECO:0007669"/>
    <property type="project" value="TreeGrafter"/>
</dbReference>
<dbReference type="GO" id="GO:0005829">
    <property type="term" value="C:cytosol"/>
    <property type="evidence" value="ECO:0007669"/>
    <property type="project" value="TreeGrafter"/>
</dbReference>
<evidence type="ECO:0000259" key="5">
    <source>
        <dbReference type="Pfam" id="PF17384"/>
    </source>
</evidence>
<evidence type="ECO:0000256" key="1">
    <source>
        <dbReference type="ARBA" id="ARBA00022490"/>
    </source>
</evidence>
<comment type="subcellular location">
    <subcellularLocation>
        <location evidence="3">Cytoplasm</location>
    </subcellularLocation>
</comment>
<name>A0A381ECQ5_9GAMM</name>
<gene>
    <name evidence="3 6" type="primary">rimP</name>
    <name evidence="6" type="ORF">NCTC13294_02042</name>
</gene>
<dbReference type="InterPro" id="IPR036847">
    <property type="entry name" value="RimP_C_sf"/>
</dbReference>
<dbReference type="AlphaFoldDB" id="A0A381ECQ5"/>
<sequence>MSREEKVTELLKPVVESMGFAWVGVEYHHNSVNSILRIYVDRPEGGIDMDGVVAVTEAVNPILDVEDPINAPYTLEVSSPGLDRPLFTFADFVRFTGQTVKLNLHTPLGKRRRFEGMIAAADEAAQRITLQIPNGKEMETVEVDFAHVDKARLVPVF</sequence>
<dbReference type="SUPFAM" id="SSF75420">
    <property type="entry name" value="YhbC-like, N-terminal domain"/>
    <property type="match status" value="1"/>
</dbReference>
<protein>
    <recommendedName>
        <fullName evidence="3">Ribosome maturation factor RimP</fullName>
    </recommendedName>
</protein>
<dbReference type="PANTHER" id="PTHR33867:SF1">
    <property type="entry name" value="RIBOSOME MATURATION FACTOR RIMP"/>
    <property type="match status" value="1"/>
</dbReference>
<dbReference type="Gene3D" id="3.30.300.70">
    <property type="entry name" value="RimP-like superfamily, N-terminal"/>
    <property type="match status" value="1"/>
</dbReference>
<evidence type="ECO:0000256" key="3">
    <source>
        <dbReference type="HAMAP-Rule" id="MF_01077"/>
    </source>
</evidence>
<dbReference type="InterPro" id="IPR035956">
    <property type="entry name" value="RimP_N_sf"/>
</dbReference>
<proteinExistence type="inferred from homology"/>
<dbReference type="FunFam" id="3.30.300.70:FF:000001">
    <property type="entry name" value="Ribosome maturation factor RimP"/>
    <property type="match status" value="1"/>
</dbReference>
<dbReference type="SUPFAM" id="SSF74942">
    <property type="entry name" value="YhbC-like, C-terminal domain"/>
    <property type="match status" value="1"/>
</dbReference>
<dbReference type="RefSeq" id="WP_115612207.1">
    <property type="nucleotide sequence ID" value="NZ_JBHLZC010000003.1"/>
</dbReference>
<dbReference type="InterPro" id="IPR003728">
    <property type="entry name" value="Ribosome_maturation_RimP"/>
</dbReference>
<dbReference type="CDD" id="cd01734">
    <property type="entry name" value="YlxS_C"/>
    <property type="match status" value="1"/>
</dbReference>
<feature type="domain" description="Ribosome maturation factor RimP N-terminal" evidence="4">
    <location>
        <begin position="10"/>
        <end position="83"/>
    </location>
</feature>
<dbReference type="OrthoDB" id="9805006at2"/>
<dbReference type="InterPro" id="IPR028998">
    <property type="entry name" value="RimP_C"/>
</dbReference>
<dbReference type="HAMAP" id="MF_01077">
    <property type="entry name" value="RimP"/>
    <property type="match status" value="1"/>
</dbReference>
<accession>A0A381ECQ5</accession>
<dbReference type="Gene3D" id="2.30.30.180">
    <property type="entry name" value="Ribosome maturation factor RimP, C-terminal domain"/>
    <property type="match status" value="1"/>
</dbReference>
<comment type="similarity">
    <text evidence="3">Belongs to the RimP family.</text>
</comment>
<keyword evidence="2 3" id="KW-0690">Ribosome biogenesis</keyword>
<dbReference type="PANTHER" id="PTHR33867">
    <property type="entry name" value="RIBOSOME MATURATION FACTOR RIMP"/>
    <property type="match status" value="1"/>
</dbReference>